<dbReference type="Proteomes" id="UP000315711">
    <property type="component" value="Unassembled WGS sequence"/>
</dbReference>
<dbReference type="PANTHER" id="PTHR40074:SF2">
    <property type="entry name" value="O-ACETYLTRANSFERASE WECH"/>
    <property type="match status" value="1"/>
</dbReference>
<keyword evidence="5 7" id="KW-1133">Transmembrane helix</keyword>
<dbReference type="RefSeq" id="WP_158639949.1">
    <property type="nucleotide sequence ID" value="NZ_VLKZ01000001.1"/>
</dbReference>
<feature type="transmembrane region" description="Helical" evidence="7">
    <location>
        <begin position="327"/>
        <end position="351"/>
    </location>
</feature>
<evidence type="ECO:0000256" key="4">
    <source>
        <dbReference type="ARBA" id="ARBA00022692"/>
    </source>
</evidence>
<keyword evidence="3" id="KW-1003">Cell membrane</keyword>
<evidence type="ECO:0000313" key="10">
    <source>
        <dbReference type="Proteomes" id="UP000315711"/>
    </source>
</evidence>
<comment type="subcellular location">
    <subcellularLocation>
        <location evidence="1">Cell membrane</location>
        <topology evidence="1">Multi-pass membrane protein</topology>
    </subcellularLocation>
</comment>
<feature type="domain" description="Acyltransferase 3" evidence="8">
    <location>
        <begin position="14"/>
        <end position="343"/>
    </location>
</feature>
<organism evidence="9 10">
    <name type="scientific">Halalkalibacter nanhaiisediminis</name>
    <dbReference type="NCBI Taxonomy" id="688079"/>
    <lineage>
        <taxon>Bacteria</taxon>
        <taxon>Bacillati</taxon>
        <taxon>Bacillota</taxon>
        <taxon>Bacilli</taxon>
        <taxon>Bacillales</taxon>
        <taxon>Bacillaceae</taxon>
        <taxon>Halalkalibacter</taxon>
    </lineage>
</organism>
<dbReference type="AlphaFoldDB" id="A0A562QST4"/>
<gene>
    <name evidence="9" type="ORF">IQ10_00241</name>
</gene>
<comment type="caution">
    <text evidence="9">The sequence shown here is derived from an EMBL/GenBank/DDBJ whole genome shotgun (WGS) entry which is preliminary data.</text>
</comment>
<dbReference type="InterPro" id="IPR002656">
    <property type="entry name" value="Acyl_transf_3_dom"/>
</dbReference>
<feature type="transmembrane region" description="Helical" evidence="7">
    <location>
        <begin position="258"/>
        <end position="282"/>
    </location>
</feature>
<dbReference type="EMBL" id="VLKZ01000001">
    <property type="protein sequence ID" value="TWI59819.1"/>
    <property type="molecule type" value="Genomic_DNA"/>
</dbReference>
<evidence type="ECO:0000313" key="9">
    <source>
        <dbReference type="EMBL" id="TWI59819.1"/>
    </source>
</evidence>
<proteinExistence type="inferred from homology"/>
<feature type="transmembrane region" description="Helical" evidence="7">
    <location>
        <begin position="225"/>
        <end position="246"/>
    </location>
</feature>
<feature type="transmembrane region" description="Helical" evidence="7">
    <location>
        <begin position="43"/>
        <end position="69"/>
    </location>
</feature>
<feature type="transmembrane region" description="Helical" evidence="7">
    <location>
        <begin position="90"/>
        <end position="107"/>
    </location>
</feature>
<feature type="transmembrane region" description="Helical" evidence="7">
    <location>
        <begin position="294"/>
        <end position="315"/>
    </location>
</feature>
<dbReference type="Pfam" id="PF01757">
    <property type="entry name" value="Acyl_transf_3"/>
    <property type="match status" value="1"/>
</dbReference>
<keyword evidence="10" id="KW-1185">Reference proteome</keyword>
<keyword evidence="9" id="KW-0808">Transferase</keyword>
<feature type="transmembrane region" description="Helical" evidence="7">
    <location>
        <begin position="168"/>
        <end position="189"/>
    </location>
</feature>
<feature type="transmembrane region" description="Helical" evidence="7">
    <location>
        <begin position="195"/>
        <end position="213"/>
    </location>
</feature>
<dbReference type="GO" id="GO:0005886">
    <property type="term" value="C:plasma membrane"/>
    <property type="evidence" value="ECO:0007669"/>
    <property type="project" value="UniProtKB-SubCell"/>
</dbReference>
<dbReference type="GO" id="GO:0016413">
    <property type="term" value="F:O-acetyltransferase activity"/>
    <property type="evidence" value="ECO:0007669"/>
    <property type="project" value="TreeGrafter"/>
</dbReference>
<feature type="transmembrane region" description="Helical" evidence="7">
    <location>
        <begin position="12"/>
        <end position="37"/>
    </location>
</feature>
<evidence type="ECO:0000256" key="2">
    <source>
        <dbReference type="ARBA" id="ARBA00007400"/>
    </source>
</evidence>
<dbReference type="GO" id="GO:0009246">
    <property type="term" value="P:enterobacterial common antigen biosynthetic process"/>
    <property type="evidence" value="ECO:0007669"/>
    <property type="project" value="TreeGrafter"/>
</dbReference>
<evidence type="ECO:0000259" key="8">
    <source>
        <dbReference type="Pfam" id="PF01757"/>
    </source>
</evidence>
<sequence>MSKQAKKQLQEIVIIRAIAILAVLMVHSTSVTIIELVPDSNAFVFFNAINTFFRFGTPTFILLSSLVLFYSYYHKPLSRQLIHKFYSNRLLYILLPYLIFSFIYNGIRTEYFQTYESFQEFISTFTEELLLGNAYTHLYFVFISIQFFLLFPLLLVVLKKWPALTKHLIWIGFVIQWTFVFYNCFVWQYPDTGSISLSYMSYYLTGAFIGIYYADIKAWIKTRQWLVAGLFVAWLAAVIGHISIWHSTRVLGNAFHSLLYTFMWNAHTILTALLLIYLSVVIVKKAPAWITGSLMKLGYLSFGIYLIHPLYLFYFREYVDPGGNMTLYYLFIAGSFFGALLISGLIVYLILYKFKWGWVFFGARPRINKREINKNNAPAP</sequence>
<name>A0A562QST4_9BACI</name>
<evidence type="ECO:0000256" key="1">
    <source>
        <dbReference type="ARBA" id="ARBA00004651"/>
    </source>
</evidence>
<keyword evidence="6 7" id="KW-0472">Membrane</keyword>
<evidence type="ECO:0000256" key="7">
    <source>
        <dbReference type="SAM" id="Phobius"/>
    </source>
</evidence>
<accession>A0A562QST4</accession>
<evidence type="ECO:0000256" key="6">
    <source>
        <dbReference type="ARBA" id="ARBA00023136"/>
    </source>
</evidence>
<reference evidence="9 10" key="1">
    <citation type="journal article" date="2015" name="Stand. Genomic Sci.">
        <title>Genomic Encyclopedia of Bacterial and Archaeal Type Strains, Phase III: the genomes of soil and plant-associated and newly described type strains.</title>
        <authorList>
            <person name="Whitman W.B."/>
            <person name="Woyke T."/>
            <person name="Klenk H.P."/>
            <person name="Zhou Y."/>
            <person name="Lilburn T.G."/>
            <person name="Beck B.J."/>
            <person name="De Vos P."/>
            <person name="Vandamme P."/>
            <person name="Eisen J.A."/>
            <person name="Garrity G."/>
            <person name="Hugenholtz P."/>
            <person name="Kyrpides N.C."/>
        </authorList>
    </citation>
    <scope>NUCLEOTIDE SEQUENCE [LARGE SCALE GENOMIC DNA]</scope>
    <source>
        <strain evidence="9 10">CGMCC 1.10116</strain>
    </source>
</reference>
<dbReference type="PANTHER" id="PTHR40074">
    <property type="entry name" value="O-ACETYLTRANSFERASE WECH"/>
    <property type="match status" value="1"/>
</dbReference>
<evidence type="ECO:0000256" key="3">
    <source>
        <dbReference type="ARBA" id="ARBA00022475"/>
    </source>
</evidence>
<protein>
    <submittedName>
        <fullName evidence="9">Membrane-bound acyltransferase YfiQ involved in biofilm formation</fullName>
    </submittedName>
</protein>
<feature type="transmembrane region" description="Helical" evidence="7">
    <location>
        <begin position="137"/>
        <end position="156"/>
    </location>
</feature>
<dbReference type="OrthoDB" id="65129at2"/>
<keyword evidence="4 7" id="KW-0812">Transmembrane</keyword>
<keyword evidence="9" id="KW-0012">Acyltransferase</keyword>
<comment type="similarity">
    <text evidence="2">Belongs to the acyltransferase 3 family.</text>
</comment>
<evidence type="ECO:0000256" key="5">
    <source>
        <dbReference type="ARBA" id="ARBA00022989"/>
    </source>
</evidence>